<dbReference type="AlphaFoldDB" id="A0A6J8C9H7"/>
<proteinExistence type="predicted"/>
<dbReference type="EMBL" id="CACVKT020004827">
    <property type="protein sequence ID" value="CAC5391754.1"/>
    <property type="molecule type" value="Genomic_DNA"/>
</dbReference>
<evidence type="ECO:0000313" key="2">
    <source>
        <dbReference type="Proteomes" id="UP000507470"/>
    </source>
</evidence>
<organism evidence="1 2">
    <name type="scientific">Mytilus coruscus</name>
    <name type="common">Sea mussel</name>
    <dbReference type="NCBI Taxonomy" id="42192"/>
    <lineage>
        <taxon>Eukaryota</taxon>
        <taxon>Metazoa</taxon>
        <taxon>Spiralia</taxon>
        <taxon>Lophotrochozoa</taxon>
        <taxon>Mollusca</taxon>
        <taxon>Bivalvia</taxon>
        <taxon>Autobranchia</taxon>
        <taxon>Pteriomorphia</taxon>
        <taxon>Mytilida</taxon>
        <taxon>Mytiloidea</taxon>
        <taxon>Mytilidae</taxon>
        <taxon>Mytilinae</taxon>
        <taxon>Mytilus</taxon>
    </lineage>
</organism>
<keyword evidence="2" id="KW-1185">Reference proteome</keyword>
<gene>
    <name evidence="1" type="ORF">MCOR_26746</name>
</gene>
<dbReference type="OrthoDB" id="10028859at2759"/>
<evidence type="ECO:0000313" key="1">
    <source>
        <dbReference type="EMBL" id="CAC5391754.1"/>
    </source>
</evidence>
<sequence>MGDWTQEQAKELPQENNVITIQDIKQAAFKSTGEKWQRRWELFERGRDLYEKIPTTKHSILLDDENIKETKAKLQTVAHYIDRTGRFDTAVPQSQSNQRIPF</sequence>
<name>A0A6J8C9H7_MYTCO</name>
<reference evidence="1 2" key="1">
    <citation type="submission" date="2020-06" db="EMBL/GenBank/DDBJ databases">
        <authorList>
            <person name="Li R."/>
            <person name="Bekaert M."/>
        </authorList>
    </citation>
    <scope>NUCLEOTIDE SEQUENCE [LARGE SCALE GENOMIC DNA]</scope>
    <source>
        <strain evidence="2">wild</strain>
    </source>
</reference>
<protein>
    <submittedName>
        <fullName evidence="1">Uncharacterized protein</fullName>
    </submittedName>
</protein>
<accession>A0A6J8C9H7</accession>
<dbReference type="Proteomes" id="UP000507470">
    <property type="component" value="Unassembled WGS sequence"/>
</dbReference>